<protein>
    <recommendedName>
        <fullName evidence="3">Helix-turn-helix domain-containing protein</fullName>
    </recommendedName>
</protein>
<evidence type="ECO:0008006" key="3">
    <source>
        <dbReference type="Google" id="ProtNLM"/>
    </source>
</evidence>
<accession>A0ABR6F2E2</accession>
<dbReference type="RefSeq" id="WP_182961678.1">
    <property type="nucleotide sequence ID" value="NZ_WNXC01000011.1"/>
</dbReference>
<gene>
    <name evidence="1" type="ORF">GM920_22630</name>
</gene>
<reference evidence="1 2" key="1">
    <citation type="submission" date="2019-11" db="EMBL/GenBank/DDBJ databases">
        <title>Description of Pedobacter sp. LMG 31462T.</title>
        <authorList>
            <person name="Carlier A."/>
            <person name="Qi S."/>
            <person name="Vandamme P."/>
        </authorList>
    </citation>
    <scope>NUCLEOTIDE SEQUENCE [LARGE SCALE GENOMIC DNA]</scope>
    <source>
        <strain evidence="1 2">LMG 31462</strain>
    </source>
</reference>
<dbReference type="Pfam" id="PF13730">
    <property type="entry name" value="HTH_36"/>
    <property type="match status" value="1"/>
</dbReference>
<dbReference type="Proteomes" id="UP000636110">
    <property type="component" value="Unassembled WGS sequence"/>
</dbReference>
<dbReference type="InterPro" id="IPR036388">
    <property type="entry name" value="WH-like_DNA-bd_sf"/>
</dbReference>
<sequence length="205" mass="23906">MSNKPRAFIVKPLFTNFHNTKLKYLDVLTFVAIRSFNNKSNNDCYPSQQTIASLSGLSERFVTKSIARLEEEKHLYVYRSGRYTAPNKSESNRYTFPHCDQFDQVPYELFKTKDLTVYERAMLLLIKQFNVSPVDVYGTINDFSDILGLTYSTISTQYKSLCLKGYLDGSRLKKKRTQLLKIDWAFPEYLKINKIQKPIIHLTIT</sequence>
<proteinExistence type="predicted"/>
<organism evidence="1 2">
    <name type="scientific">Pedobacter gandavensis</name>
    <dbReference type="NCBI Taxonomy" id="2679963"/>
    <lineage>
        <taxon>Bacteria</taxon>
        <taxon>Pseudomonadati</taxon>
        <taxon>Bacteroidota</taxon>
        <taxon>Sphingobacteriia</taxon>
        <taxon>Sphingobacteriales</taxon>
        <taxon>Sphingobacteriaceae</taxon>
        <taxon>Pedobacter</taxon>
    </lineage>
</organism>
<dbReference type="Gene3D" id="1.10.10.10">
    <property type="entry name" value="Winged helix-like DNA-binding domain superfamily/Winged helix DNA-binding domain"/>
    <property type="match status" value="1"/>
</dbReference>
<evidence type="ECO:0000313" key="1">
    <source>
        <dbReference type="EMBL" id="MBB2151710.1"/>
    </source>
</evidence>
<dbReference type="EMBL" id="WNXC01000011">
    <property type="protein sequence ID" value="MBB2151710.1"/>
    <property type="molecule type" value="Genomic_DNA"/>
</dbReference>
<name>A0ABR6F2E2_9SPHI</name>
<keyword evidence="2" id="KW-1185">Reference proteome</keyword>
<comment type="caution">
    <text evidence="1">The sequence shown here is derived from an EMBL/GenBank/DDBJ whole genome shotgun (WGS) entry which is preliminary data.</text>
</comment>
<evidence type="ECO:0000313" key="2">
    <source>
        <dbReference type="Proteomes" id="UP000636110"/>
    </source>
</evidence>